<name>A0ABU6LFH5_9GAMM</name>
<evidence type="ECO:0000313" key="1">
    <source>
        <dbReference type="EMBL" id="MEC6897874.1"/>
    </source>
</evidence>
<gene>
    <name evidence="1" type="ORF">VXS00_04375</name>
</gene>
<organism evidence="1 2">
    <name type="scientific">Photobacterium piscicola</name>
    <dbReference type="NCBI Taxonomy" id="1378299"/>
    <lineage>
        <taxon>Bacteria</taxon>
        <taxon>Pseudomonadati</taxon>
        <taxon>Pseudomonadota</taxon>
        <taxon>Gammaproteobacteria</taxon>
        <taxon>Vibrionales</taxon>
        <taxon>Vibrionaceae</taxon>
        <taxon>Photobacterium</taxon>
    </lineage>
</organism>
<dbReference type="EMBL" id="JAYXUD010000002">
    <property type="protein sequence ID" value="MEC6897874.1"/>
    <property type="molecule type" value="Genomic_DNA"/>
</dbReference>
<protein>
    <recommendedName>
        <fullName evidence="3">Chorismate lyase</fullName>
    </recommendedName>
</protein>
<accession>A0ABU6LFH5</accession>
<dbReference type="Proteomes" id="UP001339429">
    <property type="component" value="Unassembled WGS sequence"/>
</dbReference>
<sequence>MGSLNKDQQAFSALSEFWALSGRHQPIIFTKQQRRALQQLGPMSVDVDTRTLLLTIRCNKDNGIYFQQVFRSPVFKCGQFTFELQHNRKTCINKNKALIDTYFATKKDTVAIHKRNTGSTQLSIKLRFISQAPWLFQMLCDFLAHH</sequence>
<proteinExistence type="predicted"/>
<reference evidence="1 2" key="1">
    <citation type="submission" date="2024-01" db="EMBL/GenBank/DDBJ databases">
        <title>Active colonisers of the gastrointestinal tract of Atlantic salmon farmed in a warm water region.</title>
        <authorList>
            <person name="Bowman J.P."/>
        </authorList>
    </citation>
    <scope>NUCLEOTIDE SEQUENCE [LARGE SCALE GENOMIC DNA]</scope>
    <source>
        <strain evidence="1 2">S4MW1</strain>
    </source>
</reference>
<evidence type="ECO:0000313" key="2">
    <source>
        <dbReference type="Proteomes" id="UP001339429"/>
    </source>
</evidence>
<dbReference type="RefSeq" id="WP_327779399.1">
    <property type="nucleotide sequence ID" value="NZ_JAYXUD010000002.1"/>
</dbReference>
<evidence type="ECO:0008006" key="3">
    <source>
        <dbReference type="Google" id="ProtNLM"/>
    </source>
</evidence>
<keyword evidence="2" id="KW-1185">Reference proteome</keyword>
<comment type="caution">
    <text evidence="1">The sequence shown here is derived from an EMBL/GenBank/DDBJ whole genome shotgun (WGS) entry which is preliminary data.</text>
</comment>